<dbReference type="RefSeq" id="WP_220561772.1">
    <property type="nucleotide sequence ID" value="NZ_CP074133.1"/>
</dbReference>
<sequence length="85" mass="8845">MTTTRQPPVTLVGVQRGGADKTSATVDLGAFLPAADDPDQPRPTLVDDGHVVGGRYGSVVPGMADDYDRVVLDPPPLFGPSRGDD</sequence>
<evidence type="ECO:0000313" key="1">
    <source>
        <dbReference type="EMBL" id="QUX20576.1"/>
    </source>
</evidence>
<organism evidence="1 2">
    <name type="scientific">Nocardiopsis changdeensis</name>
    <dbReference type="NCBI Taxonomy" id="2831969"/>
    <lineage>
        <taxon>Bacteria</taxon>
        <taxon>Bacillati</taxon>
        <taxon>Actinomycetota</taxon>
        <taxon>Actinomycetes</taxon>
        <taxon>Streptosporangiales</taxon>
        <taxon>Nocardiopsidaceae</taxon>
        <taxon>Nocardiopsis</taxon>
    </lineage>
</organism>
<gene>
    <name evidence="1" type="ORF">KGD84_18905</name>
</gene>
<dbReference type="Proteomes" id="UP000676079">
    <property type="component" value="Chromosome"/>
</dbReference>
<protein>
    <recommendedName>
        <fullName evidence="3">ParA family protein</fullName>
    </recommendedName>
</protein>
<accession>A0ABX8BEK2</accession>
<name>A0ABX8BEK2_9ACTN</name>
<proteinExistence type="predicted"/>
<keyword evidence="2" id="KW-1185">Reference proteome</keyword>
<reference evidence="1 2" key="1">
    <citation type="submission" date="2021-05" db="EMBL/GenBank/DDBJ databases">
        <title>Direct Submission.</title>
        <authorList>
            <person name="Li K."/>
            <person name="Gao J."/>
        </authorList>
    </citation>
    <scope>NUCLEOTIDE SEQUENCE [LARGE SCALE GENOMIC DNA]</scope>
    <source>
        <strain evidence="1 2">Mg02</strain>
    </source>
</reference>
<evidence type="ECO:0000313" key="2">
    <source>
        <dbReference type="Proteomes" id="UP000676079"/>
    </source>
</evidence>
<dbReference type="EMBL" id="CP074133">
    <property type="protein sequence ID" value="QUX20576.1"/>
    <property type="molecule type" value="Genomic_DNA"/>
</dbReference>
<evidence type="ECO:0008006" key="3">
    <source>
        <dbReference type="Google" id="ProtNLM"/>
    </source>
</evidence>